<dbReference type="Pfam" id="PF22725">
    <property type="entry name" value="GFO_IDH_MocA_C3"/>
    <property type="match status" value="1"/>
</dbReference>
<dbReference type="InterPro" id="IPR050463">
    <property type="entry name" value="Gfo/Idh/MocA_oxidrdct_glycsds"/>
</dbReference>
<dbReference type="InterPro" id="IPR000683">
    <property type="entry name" value="Gfo/Idh/MocA-like_OxRdtase_N"/>
</dbReference>
<dbReference type="AlphaFoldDB" id="A0AAW5CM83"/>
<dbReference type="EMBL" id="JAKNDE010000006">
    <property type="protein sequence ID" value="MCG5033194.1"/>
    <property type="molecule type" value="Genomic_DNA"/>
</dbReference>
<dbReference type="GO" id="GO:0000166">
    <property type="term" value="F:nucleotide binding"/>
    <property type="evidence" value="ECO:0007669"/>
    <property type="project" value="InterPro"/>
</dbReference>
<evidence type="ECO:0000313" key="4">
    <source>
        <dbReference type="EMBL" id="MCG5033194.1"/>
    </source>
</evidence>
<name>A0AAW5CM83_9FIRM</name>
<feature type="domain" description="GFO/IDH/MocA-like oxidoreductase" evidence="3">
    <location>
        <begin position="133"/>
        <end position="268"/>
    </location>
</feature>
<reference evidence="4" key="1">
    <citation type="submission" date="2022-01" db="EMBL/GenBank/DDBJ databases">
        <title>Collection of gut derived symbiotic bacterial strains cultured from healthy donors.</title>
        <authorList>
            <person name="Lin H."/>
            <person name="Kohout C."/>
            <person name="Waligurski E."/>
            <person name="Pamer E.G."/>
        </authorList>
    </citation>
    <scope>NUCLEOTIDE SEQUENCE</scope>
    <source>
        <strain evidence="4">DFI.1.11</strain>
    </source>
</reference>
<comment type="caution">
    <text evidence="4">The sequence shown here is derived from an EMBL/GenBank/DDBJ whole genome shotgun (WGS) entry which is preliminary data.</text>
</comment>
<dbReference type="PANTHER" id="PTHR43818">
    <property type="entry name" value="BCDNA.GH03377"/>
    <property type="match status" value="1"/>
</dbReference>
<dbReference type="InterPro" id="IPR055170">
    <property type="entry name" value="GFO_IDH_MocA-like_dom"/>
</dbReference>
<dbReference type="RefSeq" id="WP_237971597.1">
    <property type="nucleotide sequence ID" value="NZ_JAKNDE010000006.1"/>
</dbReference>
<dbReference type="PANTHER" id="PTHR43818:SF11">
    <property type="entry name" value="BCDNA.GH03377"/>
    <property type="match status" value="1"/>
</dbReference>
<dbReference type="GO" id="GO:0016491">
    <property type="term" value="F:oxidoreductase activity"/>
    <property type="evidence" value="ECO:0007669"/>
    <property type="project" value="UniProtKB-KW"/>
</dbReference>
<evidence type="ECO:0000259" key="3">
    <source>
        <dbReference type="Pfam" id="PF22725"/>
    </source>
</evidence>
<dbReference type="Gene3D" id="3.40.50.720">
    <property type="entry name" value="NAD(P)-binding Rossmann-like Domain"/>
    <property type="match status" value="1"/>
</dbReference>
<dbReference type="Gene3D" id="3.30.360.10">
    <property type="entry name" value="Dihydrodipicolinate Reductase, domain 2"/>
    <property type="match status" value="1"/>
</dbReference>
<feature type="domain" description="Gfo/Idh/MocA-like oxidoreductase N-terminal" evidence="2">
    <location>
        <begin position="4"/>
        <end position="125"/>
    </location>
</feature>
<sequence>MKKIKAGVIGGGNIAEFHLKDMAKNEYIVPYALCDVNQESLDKTGDRYNIPKENRYTDYKKLLARPDIDMVSICTPNVTHFSIAMDTVKSGKAYVLEKPVAMTLAEAKELYLATKNAGLTNAVGFSYRYLPAVQKAKEIISSGALGKIHHVYAQYIEGKDDNENIPLLWRYQKELAGSGSLGDLGSHMLDMMHYLVGDFNEVIGTSGIIIPKRQKLDGSGLGDVTTEDYFHAMATMENDISATMCFTKFAWGRKNSQRLEIYGSRGGLIYILENGLRGSDHLKVCLGNELALTGDWVDMNLKGFDGVYNTKSQMDCFAEKMLGIKNTIPADIEDGYYIQGIIEAMMDSTQSRTWHKVSDYIIK</sequence>
<gene>
    <name evidence="4" type="ORF">L0P48_06150</name>
</gene>
<evidence type="ECO:0000259" key="2">
    <source>
        <dbReference type="Pfam" id="PF01408"/>
    </source>
</evidence>
<proteinExistence type="predicted"/>
<dbReference type="InterPro" id="IPR036291">
    <property type="entry name" value="NAD(P)-bd_dom_sf"/>
</dbReference>
<protein>
    <submittedName>
        <fullName evidence="4">Gfo/Idh/MocA family oxidoreductase</fullName>
    </submittedName>
</protein>
<evidence type="ECO:0000256" key="1">
    <source>
        <dbReference type="ARBA" id="ARBA00023002"/>
    </source>
</evidence>
<dbReference type="SUPFAM" id="SSF51735">
    <property type="entry name" value="NAD(P)-binding Rossmann-fold domains"/>
    <property type="match status" value="1"/>
</dbReference>
<evidence type="ECO:0000313" key="5">
    <source>
        <dbReference type="Proteomes" id="UP001200089"/>
    </source>
</evidence>
<organism evidence="4 5">
    <name type="scientific">Blautia massiliensis</name>
    <name type="common">ex Durand et al. 2017</name>
    <dbReference type="NCBI Taxonomy" id="1737424"/>
    <lineage>
        <taxon>Bacteria</taxon>
        <taxon>Bacillati</taxon>
        <taxon>Bacillota</taxon>
        <taxon>Clostridia</taxon>
        <taxon>Lachnospirales</taxon>
        <taxon>Lachnospiraceae</taxon>
        <taxon>Blautia</taxon>
    </lineage>
</organism>
<keyword evidence="1" id="KW-0560">Oxidoreductase</keyword>
<dbReference type="Pfam" id="PF01408">
    <property type="entry name" value="GFO_IDH_MocA"/>
    <property type="match status" value="1"/>
</dbReference>
<dbReference type="SUPFAM" id="SSF55347">
    <property type="entry name" value="Glyceraldehyde-3-phosphate dehydrogenase-like, C-terminal domain"/>
    <property type="match status" value="1"/>
</dbReference>
<dbReference type="Proteomes" id="UP001200089">
    <property type="component" value="Unassembled WGS sequence"/>
</dbReference>
<accession>A0AAW5CM83</accession>